<name>A0A7C9EHP6_OPUST</name>
<feature type="chain" id="PRO_5028257324" evidence="2">
    <location>
        <begin position="29"/>
        <end position="151"/>
    </location>
</feature>
<organism evidence="3">
    <name type="scientific">Opuntia streptacantha</name>
    <name type="common">Prickly pear cactus</name>
    <name type="synonym">Opuntia cardona</name>
    <dbReference type="NCBI Taxonomy" id="393608"/>
    <lineage>
        <taxon>Eukaryota</taxon>
        <taxon>Viridiplantae</taxon>
        <taxon>Streptophyta</taxon>
        <taxon>Embryophyta</taxon>
        <taxon>Tracheophyta</taxon>
        <taxon>Spermatophyta</taxon>
        <taxon>Magnoliopsida</taxon>
        <taxon>eudicotyledons</taxon>
        <taxon>Gunneridae</taxon>
        <taxon>Pentapetalae</taxon>
        <taxon>Caryophyllales</taxon>
        <taxon>Cactineae</taxon>
        <taxon>Cactaceae</taxon>
        <taxon>Opuntioideae</taxon>
        <taxon>Opuntia</taxon>
    </lineage>
</organism>
<sequence length="151" mass="18016">MKYPSSLCFQWHSWLNFCCLLVTSRWEGQPVVFWHPFVNFRFCRFLSKGPEGSPGLFLPLEGNRRDILAREGHRIYLLQLQFQILSEFSWLFFPRKWYHNLLLDSLFTLFLLVFLVLHCGNYLAFWGCWMPYIFGDSVRVIGSDFATRSTK</sequence>
<keyword evidence="1" id="KW-1133">Transmembrane helix</keyword>
<accession>A0A7C9EHP6</accession>
<evidence type="ECO:0000256" key="1">
    <source>
        <dbReference type="SAM" id="Phobius"/>
    </source>
</evidence>
<reference evidence="3" key="1">
    <citation type="journal article" date="2013" name="J. Plant Res.">
        <title>Effect of fungi and light on seed germination of three Opuntia species from semiarid lands of central Mexico.</title>
        <authorList>
            <person name="Delgado-Sanchez P."/>
            <person name="Jimenez-Bremont J.F."/>
            <person name="Guerrero-Gonzalez Mde L."/>
            <person name="Flores J."/>
        </authorList>
    </citation>
    <scope>NUCLEOTIDE SEQUENCE</scope>
    <source>
        <tissue evidence="3">Cladode</tissue>
    </source>
</reference>
<protein>
    <submittedName>
        <fullName evidence="3">Uncharacterized protein</fullName>
    </submittedName>
</protein>
<reference evidence="3" key="2">
    <citation type="submission" date="2020-07" db="EMBL/GenBank/DDBJ databases">
        <authorList>
            <person name="Vera ALvarez R."/>
            <person name="Arias-Moreno D.M."/>
            <person name="Jimenez-Jacinto V."/>
            <person name="Jimenez-Bremont J.F."/>
            <person name="Swaminathan K."/>
            <person name="Moose S.P."/>
            <person name="Guerrero-Gonzalez M.L."/>
            <person name="Marino-Ramirez L."/>
            <person name="Landsman D."/>
            <person name="Rodriguez-Kessler M."/>
            <person name="Delgado-Sanchez P."/>
        </authorList>
    </citation>
    <scope>NUCLEOTIDE SEQUENCE</scope>
    <source>
        <tissue evidence="3">Cladode</tissue>
    </source>
</reference>
<feature type="signal peptide" evidence="2">
    <location>
        <begin position="1"/>
        <end position="28"/>
    </location>
</feature>
<keyword evidence="2" id="KW-0732">Signal</keyword>
<keyword evidence="1" id="KW-0472">Membrane</keyword>
<feature type="transmembrane region" description="Helical" evidence="1">
    <location>
        <begin position="105"/>
        <end position="129"/>
    </location>
</feature>
<keyword evidence="1" id="KW-0812">Transmembrane</keyword>
<evidence type="ECO:0000313" key="3">
    <source>
        <dbReference type="EMBL" id="MBA4661284.1"/>
    </source>
</evidence>
<evidence type="ECO:0000256" key="2">
    <source>
        <dbReference type="SAM" id="SignalP"/>
    </source>
</evidence>
<dbReference type="EMBL" id="GISG01211458">
    <property type="protein sequence ID" value="MBA4661284.1"/>
    <property type="molecule type" value="Transcribed_RNA"/>
</dbReference>
<dbReference type="AlphaFoldDB" id="A0A7C9EHP6"/>
<proteinExistence type="predicted"/>